<dbReference type="Pfam" id="PF04773">
    <property type="entry name" value="FecR"/>
    <property type="match status" value="1"/>
</dbReference>
<feature type="transmembrane region" description="Helical" evidence="1">
    <location>
        <begin position="101"/>
        <end position="118"/>
    </location>
</feature>
<accession>A0A3D8Y6E1</accession>
<dbReference type="Gene3D" id="3.55.50.30">
    <property type="match status" value="1"/>
</dbReference>
<dbReference type="Pfam" id="PF16344">
    <property type="entry name" value="FecR_C"/>
    <property type="match status" value="1"/>
</dbReference>
<evidence type="ECO:0000313" key="5">
    <source>
        <dbReference type="Proteomes" id="UP000256373"/>
    </source>
</evidence>
<evidence type="ECO:0000259" key="2">
    <source>
        <dbReference type="Pfam" id="PF04773"/>
    </source>
</evidence>
<dbReference type="OrthoDB" id="1523489at2"/>
<gene>
    <name evidence="4" type="ORF">DSL64_21245</name>
</gene>
<sequence>MKTSISKHTLFEYLSGRSNPLEKQLVMEWLSDANNTEIFYEWLLEYETNNAQFTADQDSAMQRLLKRMDDSGIESGVKQDDYVESAGIYYADERTPLLRRVLFIAASVLFVVSAGWFFRDPIMYKTYQTAYGQTTDIFLEDGSKVALNANSSLKVPRFGFSDEVREVYLKGEGEFIVSHTVDHKRFVVKTSEKFQVEVLGTQFSVFARPRGTKVALTSGSVRIDYDRDHHRSEVMMVPGDLAVLDQKGKVQIEKNRDTKALVSWKEQRYVFDGTSVDEIASMIEENFGKKVSASNPETGKRTITGNFQTKNADELLKTISEVLDLKVQSSGDSILLNTH</sequence>
<dbReference type="EMBL" id="QNUL01000021">
    <property type="protein sequence ID" value="REA58385.1"/>
    <property type="molecule type" value="Genomic_DNA"/>
</dbReference>
<dbReference type="InterPro" id="IPR032508">
    <property type="entry name" value="FecR_C"/>
</dbReference>
<protein>
    <submittedName>
        <fullName evidence="4">Iron dicitrate transport regulator FecR</fullName>
    </submittedName>
</protein>
<dbReference type="PIRSF" id="PIRSF018266">
    <property type="entry name" value="FecR"/>
    <property type="match status" value="1"/>
</dbReference>
<organism evidence="4 5">
    <name type="scientific">Dyadobacter luteus</name>
    <dbReference type="NCBI Taxonomy" id="2259619"/>
    <lineage>
        <taxon>Bacteria</taxon>
        <taxon>Pseudomonadati</taxon>
        <taxon>Bacteroidota</taxon>
        <taxon>Cytophagia</taxon>
        <taxon>Cytophagales</taxon>
        <taxon>Spirosomataceae</taxon>
        <taxon>Dyadobacter</taxon>
    </lineage>
</organism>
<evidence type="ECO:0000313" key="4">
    <source>
        <dbReference type="EMBL" id="REA58385.1"/>
    </source>
</evidence>
<keyword evidence="1" id="KW-0472">Membrane</keyword>
<dbReference type="Proteomes" id="UP000256373">
    <property type="component" value="Unassembled WGS sequence"/>
</dbReference>
<dbReference type="InterPro" id="IPR012373">
    <property type="entry name" value="Ferrdict_sens_TM"/>
</dbReference>
<dbReference type="GO" id="GO:0016989">
    <property type="term" value="F:sigma factor antagonist activity"/>
    <property type="evidence" value="ECO:0007669"/>
    <property type="project" value="TreeGrafter"/>
</dbReference>
<keyword evidence="1" id="KW-1133">Transmembrane helix</keyword>
<dbReference type="RefSeq" id="WP_115832945.1">
    <property type="nucleotide sequence ID" value="NZ_QNUL01000021.1"/>
</dbReference>
<proteinExistence type="predicted"/>
<dbReference type="PANTHER" id="PTHR30273">
    <property type="entry name" value="PERIPLASMIC SIGNAL SENSOR AND SIGMA FACTOR ACTIVATOR FECR-RELATED"/>
    <property type="match status" value="1"/>
</dbReference>
<evidence type="ECO:0000256" key="1">
    <source>
        <dbReference type="SAM" id="Phobius"/>
    </source>
</evidence>
<feature type="domain" description="FecR protein" evidence="2">
    <location>
        <begin position="126"/>
        <end position="222"/>
    </location>
</feature>
<keyword evidence="5" id="KW-1185">Reference proteome</keyword>
<dbReference type="InterPro" id="IPR006860">
    <property type="entry name" value="FecR"/>
</dbReference>
<feature type="domain" description="Protein FecR C-terminal" evidence="3">
    <location>
        <begin position="268"/>
        <end position="335"/>
    </location>
</feature>
<dbReference type="Gene3D" id="2.60.120.1440">
    <property type="match status" value="1"/>
</dbReference>
<comment type="caution">
    <text evidence="4">The sequence shown here is derived from an EMBL/GenBank/DDBJ whole genome shotgun (WGS) entry which is preliminary data.</text>
</comment>
<dbReference type="AlphaFoldDB" id="A0A3D8Y6E1"/>
<dbReference type="PANTHER" id="PTHR30273:SF2">
    <property type="entry name" value="PROTEIN FECR"/>
    <property type="match status" value="1"/>
</dbReference>
<reference evidence="4 5" key="1">
    <citation type="submission" date="2018-07" db="EMBL/GenBank/DDBJ databases">
        <title>Dyadobacter roseus sp. nov., isolated from rose rhizosphere soil.</title>
        <authorList>
            <person name="Chen L."/>
        </authorList>
    </citation>
    <scope>NUCLEOTIDE SEQUENCE [LARGE SCALE GENOMIC DNA]</scope>
    <source>
        <strain evidence="4 5">RS19</strain>
    </source>
</reference>
<name>A0A3D8Y6E1_9BACT</name>
<keyword evidence="1" id="KW-0812">Transmembrane</keyword>
<evidence type="ECO:0000259" key="3">
    <source>
        <dbReference type="Pfam" id="PF16344"/>
    </source>
</evidence>